<feature type="domain" description="Glycerophosphoryl diester phosphodiesterase membrane" evidence="2">
    <location>
        <begin position="97"/>
        <end position="171"/>
    </location>
</feature>
<dbReference type="Pfam" id="PF10110">
    <property type="entry name" value="GPDPase_memb"/>
    <property type="match status" value="1"/>
</dbReference>
<dbReference type="InterPro" id="IPR018476">
    <property type="entry name" value="GlyceroP-diester-Pdiesterase_M"/>
</dbReference>
<reference evidence="3 4" key="1">
    <citation type="submission" date="2020-11" db="EMBL/GenBank/DDBJ databases">
        <title>The genome sequence of Novosphingobium sp. 1Y9A.</title>
        <authorList>
            <person name="Liu Y."/>
        </authorList>
    </citation>
    <scope>NUCLEOTIDE SEQUENCE [LARGE SCALE GENOMIC DNA]</scope>
    <source>
        <strain evidence="3 4">1Y9A</strain>
    </source>
</reference>
<evidence type="ECO:0000313" key="4">
    <source>
        <dbReference type="Proteomes" id="UP000600799"/>
    </source>
</evidence>
<protein>
    <submittedName>
        <fullName evidence="3">Glycerophosphoryl diester phosphodiesterase membrane domain-containing protein</fullName>
    </submittedName>
</protein>
<evidence type="ECO:0000259" key="2">
    <source>
        <dbReference type="Pfam" id="PF10110"/>
    </source>
</evidence>
<feature type="transmembrane region" description="Helical" evidence="1">
    <location>
        <begin position="24"/>
        <end position="45"/>
    </location>
</feature>
<feature type="transmembrane region" description="Helical" evidence="1">
    <location>
        <begin position="91"/>
        <end position="110"/>
    </location>
</feature>
<organism evidence="3 4">
    <name type="scientific">Novosphingobium jiangmenense</name>
    <dbReference type="NCBI Taxonomy" id="2791981"/>
    <lineage>
        <taxon>Bacteria</taxon>
        <taxon>Pseudomonadati</taxon>
        <taxon>Pseudomonadota</taxon>
        <taxon>Alphaproteobacteria</taxon>
        <taxon>Sphingomonadales</taxon>
        <taxon>Sphingomonadaceae</taxon>
        <taxon>Novosphingobium</taxon>
    </lineage>
</organism>
<dbReference type="EMBL" id="JADQDC010000006">
    <property type="protein sequence ID" value="MBF9151398.1"/>
    <property type="molecule type" value="Genomic_DNA"/>
</dbReference>
<comment type="caution">
    <text evidence="3">The sequence shown here is derived from an EMBL/GenBank/DDBJ whole genome shotgun (WGS) entry which is preliminary data.</text>
</comment>
<feature type="transmembrane region" description="Helical" evidence="1">
    <location>
        <begin position="149"/>
        <end position="175"/>
    </location>
</feature>
<feature type="transmembrane region" description="Helical" evidence="1">
    <location>
        <begin position="187"/>
        <end position="208"/>
    </location>
</feature>
<dbReference type="Proteomes" id="UP000600799">
    <property type="component" value="Unassembled WGS sequence"/>
</dbReference>
<keyword evidence="1" id="KW-0472">Membrane</keyword>
<keyword evidence="1" id="KW-0812">Transmembrane</keyword>
<proteinExistence type="predicted"/>
<feature type="transmembrane region" description="Helical" evidence="1">
    <location>
        <begin position="51"/>
        <end position="70"/>
    </location>
</feature>
<gene>
    <name evidence="3" type="ORF">I2488_10325</name>
</gene>
<keyword evidence="4" id="KW-1185">Reference proteome</keyword>
<name>A0ABS0HGL3_9SPHN</name>
<accession>A0ABS0HGL3</accession>
<keyword evidence="1" id="KW-1133">Transmembrane helix</keyword>
<evidence type="ECO:0000256" key="1">
    <source>
        <dbReference type="SAM" id="Phobius"/>
    </source>
</evidence>
<sequence>MQGQIRVSAGEIFGAISELARRHVGVCALAAGFMTVLQVILDLVLGEGEGVAFGTFIAGIVNFFVTYRVTEQILRSEGLMTVWSRSYGAMFGANILTTLGVGLGFVLLFVPGLYLLARWSMVSPIIVAEGVTASQALSRSWEATRSSVWSIAVVYLAYVLFFVMLLGGIGVASAATGAEGQGVASSLVINGAGSLLGIAGILIAVAVYRSLAAGGAQYEDVFA</sequence>
<dbReference type="RefSeq" id="WP_196275722.1">
    <property type="nucleotide sequence ID" value="NZ_JADQDC010000006.1"/>
</dbReference>
<evidence type="ECO:0000313" key="3">
    <source>
        <dbReference type="EMBL" id="MBF9151398.1"/>
    </source>
</evidence>